<dbReference type="PANTHER" id="PTHR35092:SF1">
    <property type="entry name" value="CHLORINASE MJ1651"/>
    <property type="match status" value="1"/>
</dbReference>
<feature type="domain" description="S-adenosyl-l-methionine hydroxide adenosyltransferase N-terminal" evidence="3">
    <location>
        <begin position="6"/>
        <end position="151"/>
    </location>
</feature>
<evidence type="ECO:0000313" key="5">
    <source>
        <dbReference type="EMBL" id="XBH00769.1"/>
    </source>
</evidence>
<dbReference type="SUPFAM" id="SSF101852">
    <property type="entry name" value="Bacterial fluorinating enzyme, C-terminal domain"/>
    <property type="match status" value="1"/>
</dbReference>
<dbReference type="PANTHER" id="PTHR35092">
    <property type="entry name" value="CHLORINASE MJ1651"/>
    <property type="match status" value="1"/>
</dbReference>
<comment type="similarity">
    <text evidence="2">Belongs to the SAM hydrolase / SAM-dependent halogenase family.</text>
</comment>
<dbReference type="Pfam" id="PF01887">
    <property type="entry name" value="SAM_HAT_N"/>
    <property type="match status" value="1"/>
</dbReference>
<evidence type="ECO:0000259" key="3">
    <source>
        <dbReference type="Pfam" id="PF01887"/>
    </source>
</evidence>
<name>A0AAU7C690_9BACT</name>
<accession>A0AAU7C690</accession>
<proteinExistence type="inferred from homology"/>
<dbReference type="AlphaFoldDB" id="A0AAU7C690"/>
<dbReference type="InterPro" id="IPR002747">
    <property type="entry name" value="SAM_OH_AdoTrfase"/>
</dbReference>
<reference evidence="5" key="1">
    <citation type="submission" date="2024-05" db="EMBL/GenBank/DDBJ databases">
        <title>Planctomycetes of the genus Singulisphaera possess chitinolytic capabilities.</title>
        <authorList>
            <person name="Ivanova A."/>
        </authorList>
    </citation>
    <scope>NUCLEOTIDE SEQUENCE</scope>
    <source>
        <strain evidence="5">Ch08T</strain>
    </source>
</reference>
<feature type="domain" description="S-adenosyl-l-methionine hydroxide adenosyltransferase C-terminal" evidence="4">
    <location>
        <begin position="174"/>
        <end position="257"/>
    </location>
</feature>
<dbReference type="PIRSF" id="PIRSF006779">
    <property type="entry name" value="UCP006779"/>
    <property type="match status" value="1"/>
</dbReference>
<dbReference type="InterPro" id="IPR046470">
    <property type="entry name" value="SAM_HAT_C"/>
</dbReference>
<dbReference type="Gene3D" id="2.40.30.90">
    <property type="entry name" value="Bacterial fluorinating enzyme like"/>
    <property type="match status" value="1"/>
</dbReference>
<keyword evidence="1" id="KW-0949">S-adenosyl-L-methionine</keyword>
<gene>
    <name evidence="5" type="ORF">V5E97_20660</name>
</gene>
<dbReference type="Gene3D" id="3.40.50.10790">
    <property type="entry name" value="S-adenosyl-l-methionine hydroxide adenosyltransferase, N-terminal"/>
    <property type="match status" value="1"/>
</dbReference>
<evidence type="ECO:0000259" key="4">
    <source>
        <dbReference type="Pfam" id="PF20257"/>
    </source>
</evidence>
<organism evidence="5">
    <name type="scientific">Singulisphaera sp. Ch08</name>
    <dbReference type="NCBI Taxonomy" id="3120278"/>
    <lineage>
        <taxon>Bacteria</taxon>
        <taxon>Pseudomonadati</taxon>
        <taxon>Planctomycetota</taxon>
        <taxon>Planctomycetia</taxon>
        <taxon>Isosphaerales</taxon>
        <taxon>Isosphaeraceae</taxon>
        <taxon>Singulisphaera</taxon>
    </lineage>
</organism>
<dbReference type="InterPro" id="IPR046469">
    <property type="entry name" value="SAM_HAT_N"/>
</dbReference>
<sequence length="280" mass="30019">MRQAILTLTTDFGSEGLYVAAVKGVILGLAYHTQFVDVTHTISPQNILEGAFVLSGLIDVFPKGTVHLAVVDPGVGTDRRLIVALVADHWFVVPDNGLLSMVTRDRQPSGIWEIANPAFRRIPVSSTFHGRDILAPAAAHLLVGGEPAELGPVRTKLVTLRNIQAVENETGFVGEVILRDSFGNLITNIEAKRLGEQPREDWTIEVAGAQIDGLGRTYADEIAGTLVALAGSTGWIEISIVNGDAGRHLTAGPGTTVWMKKKSKETLPGETLHRGQPISE</sequence>
<dbReference type="InterPro" id="IPR023228">
    <property type="entry name" value="SAM_OH_AdoTrfase_N_sf"/>
</dbReference>
<dbReference type="EMBL" id="CP155447">
    <property type="protein sequence ID" value="XBH00769.1"/>
    <property type="molecule type" value="Genomic_DNA"/>
</dbReference>
<dbReference type="InterPro" id="IPR023227">
    <property type="entry name" value="SAM_OH_AdoTrfase_C_sf"/>
</dbReference>
<evidence type="ECO:0000256" key="1">
    <source>
        <dbReference type="ARBA" id="ARBA00022691"/>
    </source>
</evidence>
<dbReference type="RefSeq" id="WP_406693440.1">
    <property type="nucleotide sequence ID" value="NZ_CP155447.1"/>
</dbReference>
<protein>
    <submittedName>
        <fullName evidence="5">SAM-dependent chlorinase/fluorinase</fullName>
    </submittedName>
</protein>
<dbReference type="SUPFAM" id="SSF102522">
    <property type="entry name" value="Bacterial fluorinating enzyme, N-terminal domain"/>
    <property type="match status" value="1"/>
</dbReference>
<dbReference type="Pfam" id="PF20257">
    <property type="entry name" value="SAM_HAT_C"/>
    <property type="match status" value="1"/>
</dbReference>
<evidence type="ECO:0000256" key="2">
    <source>
        <dbReference type="ARBA" id="ARBA00024035"/>
    </source>
</evidence>